<evidence type="ECO:0000313" key="2">
    <source>
        <dbReference type="EMBL" id="MBB5867541.1"/>
    </source>
</evidence>
<comment type="caution">
    <text evidence="2">The sequence shown here is derived from an EMBL/GenBank/DDBJ whole genome shotgun (WGS) entry which is preliminary data.</text>
</comment>
<dbReference type="EMBL" id="JACHMN010000001">
    <property type="protein sequence ID" value="MBB5867541.1"/>
    <property type="molecule type" value="Genomic_DNA"/>
</dbReference>
<dbReference type="AlphaFoldDB" id="A0A841BL00"/>
<accession>A0A841BL00</accession>
<keyword evidence="1" id="KW-0812">Transmembrane</keyword>
<proteinExistence type="predicted"/>
<sequence>MPLLKTGLRLRTKVIIGVVVILLAGCGYAGFTVAHCALGCPSEPSLGEVAAISQLRFPADSELLDSALSEWTDTVLYARIAFPRSELAAFQSTNDLPAAVAQERGVPASEVPGWWHPEKPATVSGIASACTPTACRSLMFDLDGTDTVVVWVHWFSGSQPAATSEPSPSA</sequence>
<gene>
    <name evidence="2" type="ORF">F4553_000920</name>
</gene>
<organism evidence="2 3">
    <name type="scientific">Allocatelliglobosispora scoriae</name>
    <dbReference type="NCBI Taxonomy" id="643052"/>
    <lineage>
        <taxon>Bacteria</taxon>
        <taxon>Bacillati</taxon>
        <taxon>Actinomycetota</taxon>
        <taxon>Actinomycetes</taxon>
        <taxon>Micromonosporales</taxon>
        <taxon>Micromonosporaceae</taxon>
        <taxon>Allocatelliglobosispora</taxon>
    </lineage>
</organism>
<dbReference type="RefSeq" id="WP_184832409.1">
    <property type="nucleotide sequence ID" value="NZ_JACHMN010000001.1"/>
</dbReference>
<dbReference type="PROSITE" id="PS51257">
    <property type="entry name" value="PROKAR_LIPOPROTEIN"/>
    <property type="match status" value="1"/>
</dbReference>
<evidence type="ECO:0000313" key="3">
    <source>
        <dbReference type="Proteomes" id="UP000587527"/>
    </source>
</evidence>
<feature type="transmembrane region" description="Helical" evidence="1">
    <location>
        <begin position="12"/>
        <end position="31"/>
    </location>
</feature>
<reference evidence="2 3" key="1">
    <citation type="submission" date="2020-08" db="EMBL/GenBank/DDBJ databases">
        <title>Sequencing the genomes of 1000 actinobacteria strains.</title>
        <authorList>
            <person name="Klenk H.-P."/>
        </authorList>
    </citation>
    <scope>NUCLEOTIDE SEQUENCE [LARGE SCALE GENOMIC DNA]</scope>
    <source>
        <strain evidence="2 3">DSM 45362</strain>
    </source>
</reference>
<protein>
    <submittedName>
        <fullName evidence="2">Uncharacterized protein</fullName>
    </submittedName>
</protein>
<evidence type="ECO:0000256" key="1">
    <source>
        <dbReference type="SAM" id="Phobius"/>
    </source>
</evidence>
<keyword evidence="3" id="KW-1185">Reference proteome</keyword>
<keyword evidence="1" id="KW-1133">Transmembrane helix</keyword>
<name>A0A841BL00_9ACTN</name>
<keyword evidence="1" id="KW-0472">Membrane</keyword>
<dbReference type="Proteomes" id="UP000587527">
    <property type="component" value="Unassembled WGS sequence"/>
</dbReference>